<feature type="compositionally biased region" description="Basic and acidic residues" evidence="1">
    <location>
        <begin position="1"/>
        <end position="10"/>
    </location>
</feature>
<keyword evidence="2" id="KW-1133">Transmembrane helix</keyword>
<feature type="transmembrane region" description="Helical" evidence="2">
    <location>
        <begin position="41"/>
        <end position="66"/>
    </location>
</feature>
<feature type="compositionally biased region" description="Acidic residues" evidence="1">
    <location>
        <begin position="116"/>
        <end position="129"/>
    </location>
</feature>
<proteinExistence type="predicted"/>
<keyword evidence="2" id="KW-0472">Membrane</keyword>
<organism evidence="3 4">
    <name type="scientific">Polypedilum vanderplanki</name>
    <name type="common">Sleeping chironomid midge</name>
    <dbReference type="NCBI Taxonomy" id="319348"/>
    <lineage>
        <taxon>Eukaryota</taxon>
        <taxon>Metazoa</taxon>
        <taxon>Ecdysozoa</taxon>
        <taxon>Arthropoda</taxon>
        <taxon>Hexapoda</taxon>
        <taxon>Insecta</taxon>
        <taxon>Pterygota</taxon>
        <taxon>Neoptera</taxon>
        <taxon>Endopterygota</taxon>
        <taxon>Diptera</taxon>
        <taxon>Nematocera</taxon>
        <taxon>Chironomoidea</taxon>
        <taxon>Chironomidae</taxon>
        <taxon>Chironominae</taxon>
        <taxon>Polypedilum</taxon>
        <taxon>Polypedilum</taxon>
    </lineage>
</organism>
<accession>A0A9J6CR83</accession>
<feature type="region of interest" description="Disordered" evidence="1">
    <location>
        <begin position="116"/>
        <end position="146"/>
    </location>
</feature>
<gene>
    <name evidence="3" type="ORF">PVAND_013623</name>
</gene>
<evidence type="ECO:0000313" key="3">
    <source>
        <dbReference type="EMBL" id="KAG5684388.1"/>
    </source>
</evidence>
<reference evidence="3" key="1">
    <citation type="submission" date="2021-03" db="EMBL/GenBank/DDBJ databases">
        <title>Chromosome level genome of the anhydrobiotic midge Polypedilum vanderplanki.</title>
        <authorList>
            <person name="Yoshida Y."/>
            <person name="Kikawada T."/>
            <person name="Gusev O."/>
        </authorList>
    </citation>
    <scope>NUCLEOTIDE SEQUENCE</scope>
    <source>
        <strain evidence="3">NIAS01</strain>
        <tissue evidence="3">Whole body or cell culture</tissue>
    </source>
</reference>
<feature type="region of interest" description="Disordered" evidence="1">
    <location>
        <begin position="1"/>
        <end position="34"/>
    </location>
</feature>
<dbReference type="Proteomes" id="UP001107558">
    <property type="component" value="Chromosome 1"/>
</dbReference>
<protein>
    <submittedName>
        <fullName evidence="3">Uncharacterized protein</fullName>
    </submittedName>
</protein>
<evidence type="ECO:0000256" key="1">
    <source>
        <dbReference type="SAM" id="MobiDB-lite"/>
    </source>
</evidence>
<dbReference type="AlphaFoldDB" id="A0A9J6CR83"/>
<comment type="caution">
    <text evidence="3">The sequence shown here is derived from an EMBL/GenBank/DDBJ whole genome shotgun (WGS) entry which is preliminary data.</text>
</comment>
<name>A0A9J6CR83_POLVA</name>
<keyword evidence="4" id="KW-1185">Reference proteome</keyword>
<feature type="compositionally biased region" description="Basic and acidic residues" evidence="1">
    <location>
        <begin position="130"/>
        <end position="140"/>
    </location>
</feature>
<feature type="transmembrane region" description="Helical" evidence="2">
    <location>
        <begin position="72"/>
        <end position="89"/>
    </location>
</feature>
<dbReference type="EMBL" id="JADBJN010000001">
    <property type="protein sequence ID" value="KAG5684388.1"/>
    <property type="molecule type" value="Genomic_DNA"/>
</dbReference>
<evidence type="ECO:0000313" key="4">
    <source>
        <dbReference type="Proteomes" id="UP001107558"/>
    </source>
</evidence>
<keyword evidence="2" id="KW-0812">Transmembrane</keyword>
<feature type="compositionally biased region" description="Basic residues" evidence="1">
    <location>
        <begin position="21"/>
        <end position="34"/>
    </location>
</feature>
<evidence type="ECO:0000256" key="2">
    <source>
        <dbReference type="SAM" id="Phobius"/>
    </source>
</evidence>
<sequence length="177" mass="20492">MEYKRMKDEQNILSSPDHPDHHHHNHHHRGHDHHRHHKKSFCLIAGVMTFVIVISYIIIVGASFGIHQKNSLIHGNYILNSSIIINIIVNGRNKTLDDEDNAMIFRIIEEVIEDESVSDDVDEETFSGESEEKDKDKNETPFEYEEIDKTIPISKGPLKIENPEKIPLLNQWKASEN</sequence>